<dbReference type="RefSeq" id="XP_001422535.1">
    <property type="nucleotide sequence ID" value="XM_001422498.1"/>
</dbReference>
<evidence type="ECO:0000259" key="2">
    <source>
        <dbReference type="PROSITE" id="PS51742"/>
    </source>
</evidence>
<dbReference type="EMBL" id="CP000600">
    <property type="protein sequence ID" value="ABP00852.1"/>
    <property type="molecule type" value="Genomic_DNA"/>
</dbReference>
<dbReference type="Gene3D" id="3.30.1330.80">
    <property type="entry name" value="Hypothetical protein, similar to alpha- acetolactate decarboxylase, domain 2"/>
    <property type="match status" value="1"/>
</dbReference>
<keyword evidence="4" id="KW-1185">Reference proteome</keyword>
<dbReference type="Proteomes" id="UP000001568">
    <property type="component" value="Chromosome 20"/>
</dbReference>
<dbReference type="Pfam" id="PF03479">
    <property type="entry name" value="PCC"/>
    <property type="match status" value="1"/>
</dbReference>
<evidence type="ECO:0000256" key="1">
    <source>
        <dbReference type="SAM" id="MobiDB-lite"/>
    </source>
</evidence>
<dbReference type="PANTHER" id="PTHR34988:SF1">
    <property type="entry name" value="DNA-BINDING PROTEIN"/>
    <property type="match status" value="1"/>
</dbReference>
<accession>A4SB09</accession>
<evidence type="ECO:0000313" key="3">
    <source>
        <dbReference type="EMBL" id="ABP00852.1"/>
    </source>
</evidence>
<feature type="compositionally biased region" description="Acidic residues" evidence="1">
    <location>
        <begin position="205"/>
        <end position="217"/>
    </location>
</feature>
<feature type="domain" description="PPC" evidence="2">
    <location>
        <begin position="1"/>
        <end position="140"/>
    </location>
</feature>
<dbReference type="InterPro" id="IPR005175">
    <property type="entry name" value="PPC_dom"/>
</dbReference>
<dbReference type="KEGG" id="olu:OSTLU_29448"/>
<dbReference type="OrthoDB" id="2156856at2759"/>
<organism evidence="3 4">
    <name type="scientific">Ostreococcus lucimarinus (strain CCE9901)</name>
    <dbReference type="NCBI Taxonomy" id="436017"/>
    <lineage>
        <taxon>Eukaryota</taxon>
        <taxon>Viridiplantae</taxon>
        <taxon>Chlorophyta</taxon>
        <taxon>Mamiellophyceae</taxon>
        <taxon>Mamiellales</taxon>
        <taxon>Bathycoccaceae</taxon>
        <taxon>Ostreococcus</taxon>
    </lineage>
</organism>
<dbReference type="STRING" id="436017.A4SB09"/>
<dbReference type="PROSITE" id="PS51742">
    <property type="entry name" value="PPC"/>
    <property type="match status" value="1"/>
</dbReference>
<dbReference type="HOGENOM" id="CLU_1241869_0_0_1"/>
<dbReference type="GeneID" id="5006593"/>
<dbReference type="Gramene" id="ABP00852">
    <property type="protein sequence ID" value="ABP00852"/>
    <property type="gene ID" value="OSTLU_29448"/>
</dbReference>
<dbReference type="OMA" id="VVFTTCE"/>
<dbReference type="AlphaFoldDB" id="A4SB09"/>
<name>A4SB09_OSTLU</name>
<dbReference type="PANTHER" id="PTHR34988">
    <property type="entry name" value="PROTEIN, PUTATIVE-RELATED"/>
    <property type="match status" value="1"/>
</dbReference>
<feature type="region of interest" description="Disordered" evidence="1">
    <location>
        <begin position="198"/>
        <end position="223"/>
    </location>
</feature>
<protein>
    <recommendedName>
        <fullName evidence="2">PPC domain-containing protein</fullName>
    </recommendedName>
</protein>
<dbReference type="CDD" id="cd11378">
    <property type="entry name" value="DUF296"/>
    <property type="match status" value="1"/>
</dbReference>
<gene>
    <name evidence="3" type="ORF">OSTLU_29448</name>
</gene>
<sequence>MRVHAVRLDPGQDLKRSLLEYCSAQNLASAWILTAVGSLRAANIRLAHHDKFLGAGANAVLALPDQKFEICSLVGTISRAGASCHLHVSLADRRGDCVGGHVLEGNVVFTTCEIVLGSSSTMAFDRELDERTGFDELVVREAGAGAETGAGETRGKTARRARQLRAEARERELRAAAGERERARGLFEWLVKVIVPKPGARRAESDEEEEGEEEEGAAADAPR</sequence>
<evidence type="ECO:0000313" key="4">
    <source>
        <dbReference type="Proteomes" id="UP000001568"/>
    </source>
</evidence>
<proteinExistence type="predicted"/>
<reference evidence="3 4" key="1">
    <citation type="journal article" date="2007" name="Proc. Natl. Acad. Sci. U.S.A.">
        <title>The tiny eukaryote Ostreococcus provides genomic insights into the paradox of plankton speciation.</title>
        <authorList>
            <person name="Palenik B."/>
            <person name="Grimwood J."/>
            <person name="Aerts A."/>
            <person name="Rouze P."/>
            <person name="Salamov A."/>
            <person name="Putnam N."/>
            <person name="Dupont C."/>
            <person name="Jorgensen R."/>
            <person name="Derelle E."/>
            <person name="Rombauts S."/>
            <person name="Zhou K."/>
            <person name="Otillar R."/>
            <person name="Merchant S.S."/>
            <person name="Podell S."/>
            <person name="Gaasterland T."/>
            <person name="Napoli C."/>
            <person name="Gendler K."/>
            <person name="Manuell A."/>
            <person name="Tai V."/>
            <person name="Vallon O."/>
            <person name="Piganeau G."/>
            <person name="Jancek S."/>
            <person name="Heijde M."/>
            <person name="Jabbari K."/>
            <person name="Bowler C."/>
            <person name="Lohr M."/>
            <person name="Robbens S."/>
            <person name="Werner G."/>
            <person name="Dubchak I."/>
            <person name="Pazour G.J."/>
            <person name="Ren Q."/>
            <person name="Paulsen I."/>
            <person name="Delwiche C."/>
            <person name="Schmutz J."/>
            <person name="Rokhsar D."/>
            <person name="Van de Peer Y."/>
            <person name="Moreau H."/>
            <person name="Grigoriev I.V."/>
        </authorList>
    </citation>
    <scope>NUCLEOTIDE SEQUENCE [LARGE SCALE GENOMIC DNA]</scope>
    <source>
        <strain evidence="3 4">CCE9901</strain>
    </source>
</reference>
<dbReference type="SUPFAM" id="SSF117856">
    <property type="entry name" value="AF0104/ALDC/Ptd012-like"/>
    <property type="match status" value="1"/>
</dbReference>